<organism evidence="9 10">
    <name type="scientific">Paralvinella palmiformis</name>
    <dbReference type="NCBI Taxonomy" id="53620"/>
    <lineage>
        <taxon>Eukaryota</taxon>
        <taxon>Metazoa</taxon>
        <taxon>Spiralia</taxon>
        <taxon>Lophotrochozoa</taxon>
        <taxon>Annelida</taxon>
        <taxon>Polychaeta</taxon>
        <taxon>Sedentaria</taxon>
        <taxon>Canalipalpata</taxon>
        <taxon>Terebellida</taxon>
        <taxon>Terebelliformia</taxon>
        <taxon>Alvinellidae</taxon>
        <taxon>Paralvinella</taxon>
    </lineage>
</organism>
<dbReference type="EMBL" id="JAODUP010000155">
    <property type="protein sequence ID" value="KAK2159274.1"/>
    <property type="molecule type" value="Genomic_DNA"/>
</dbReference>
<evidence type="ECO:0000313" key="10">
    <source>
        <dbReference type="Proteomes" id="UP001208570"/>
    </source>
</evidence>
<dbReference type="InterPro" id="IPR000418">
    <property type="entry name" value="Ets_dom"/>
</dbReference>
<keyword evidence="4 6" id="KW-0238">DNA-binding</keyword>
<evidence type="ECO:0000259" key="8">
    <source>
        <dbReference type="PROSITE" id="PS50061"/>
    </source>
</evidence>
<evidence type="ECO:0000256" key="3">
    <source>
        <dbReference type="ARBA" id="ARBA00022473"/>
    </source>
</evidence>
<evidence type="ECO:0000256" key="6">
    <source>
        <dbReference type="RuleBase" id="RU004019"/>
    </source>
</evidence>
<dbReference type="FunFam" id="1.10.10.10:FF:000411">
    <property type="entry name" value="Ecdysone-induced protein 74EF isoform A"/>
    <property type="match status" value="1"/>
</dbReference>
<protein>
    <recommendedName>
        <fullName evidence="8">ETS domain-containing protein</fullName>
    </recommendedName>
</protein>
<evidence type="ECO:0000256" key="7">
    <source>
        <dbReference type="SAM" id="MobiDB-lite"/>
    </source>
</evidence>
<comment type="similarity">
    <text evidence="2 6">Belongs to the ETS family.</text>
</comment>
<evidence type="ECO:0000313" key="9">
    <source>
        <dbReference type="EMBL" id="KAK2159274.1"/>
    </source>
</evidence>
<comment type="caution">
    <text evidence="9">The sequence shown here is derived from an EMBL/GenBank/DDBJ whole genome shotgun (WGS) entry which is preliminary data.</text>
</comment>
<dbReference type="InterPro" id="IPR036388">
    <property type="entry name" value="WH-like_DNA-bd_sf"/>
</dbReference>
<dbReference type="AlphaFoldDB" id="A0AAD9JTT1"/>
<dbReference type="PROSITE" id="PS50061">
    <property type="entry name" value="ETS_DOMAIN_3"/>
    <property type="match status" value="1"/>
</dbReference>
<evidence type="ECO:0000256" key="2">
    <source>
        <dbReference type="ARBA" id="ARBA00005562"/>
    </source>
</evidence>
<proteinExistence type="inferred from homology"/>
<sequence>MVVFAYSTNARDYYSRLPSVGGSNPEGMAGILDLSVRTKDAGPPSSQYSTFTVLTNDYRRKWAQKDVPKLEVRDPNQPLDLTVGDRNRTLHVDDVAKSDSDGLFTPPITPNTVCGGPFKKQILQRFLISSNNKISVSSEIPGLARRIERELARTDLNRESSARDACVIWLSSVECCRVQSIKPVPWIAKATRSRRGNQPGRTDSSVTVSIARVTLPVMCLVGLCYGRACEKVTVHACEGKKSSVEGLSEGRSLSPNTAVTELKSHMVCSQKTPKCQPASTPPSPADSGVSISDPELLDDASKIKSLPVSIPSSASCPSTAGTALGSLLSPHHLSHHCHGLLLGNPSLHPGPYDGTLPFISLGGHGTLFSGESKSLPSSPCKQVSSGVLTSSISPVVTSKSQTPPPGLTPHPQPMDVYQQQHGHMLHKPIITMPQSPLVAPAFLPMSASLRSVMPTSQQHSNASVLSPVHHMPSHHHDGHYQASHVAQNYDLMDEEFDSDEFGEGGDFVGDYMMHDSPSKCKKGRKPKQCTGQTPIHHKRRRDGTTIYLWEFLLQLLQDKEYCPRYIKWADRPRGIFKLVDSKVVSKLWGIHKNKPDMNYETMGRALRYYYARGILNKVDGQRLVYQFAHVPQGIVEIDCNNV</sequence>
<keyword evidence="3" id="KW-0217">Developmental protein</keyword>
<accession>A0AAD9JTT1</accession>
<dbReference type="InterPro" id="IPR046328">
    <property type="entry name" value="ETS_fam"/>
</dbReference>
<feature type="domain" description="ETS" evidence="8">
    <location>
        <begin position="546"/>
        <end position="628"/>
    </location>
</feature>
<comment type="subcellular location">
    <subcellularLocation>
        <location evidence="1 6">Nucleus</location>
    </subcellularLocation>
</comment>
<evidence type="ECO:0000256" key="5">
    <source>
        <dbReference type="ARBA" id="ARBA00023242"/>
    </source>
</evidence>
<dbReference type="PROSITE" id="PS00345">
    <property type="entry name" value="ETS_DOMAIN_1"/>
    <property type="match status" value="1"/>
</dbReference>
<dbReference type="SMART" id="SM00413">
    <property type="entry name" value="ETS"/>
    <property type="match status" value="1"/>
</dbReference>
<dbReference type="PRINTS" id="PR00454">
    <property type="entry name" value="ETSDOMAIN"/>
</dbReference>
<dbReference type="PANTHER" id="PTHR11849">
    <property type="entry name" value="ETS"/>
    <property type="match status" value="1"/>
</dbReference>
<name>A0AAD9JTT1_9ANNE</name>
<keyword evidence="10" id="KW-1185">Reference proteome</keyword>
<dbReference type="PANTHER" id="PTHR11849:SF191">
    <property type="entry name" value="ECDYSONE-INDUCED PROTEIN 74EF ISOFORM B"/>
    <property type="match status" value="1"/>
</dbReference>
<evidence type="ECO:0000256" key="1">
    <source>
        <dbReference type="ARBA" id="ARBA00004123"/>
    </source>
</evidence>
<dbReference type="GO" id="GO:0043565">
    <property type="term" value="F:sequence-specific DNA binding"/>
    <property type="evidence" value="ECO:0007669"/>
    <property type="project" value="InterPro"/>
</dbReference>
<keyword evidence="5 6" id="KW-0539">Nucleus</keyword>
<dbReference type="GO" id="GO:0000981">
    <property type="term" value="F:DNA-binding transcription factor activity, RNA polymerase II-specific"/>
    <property type="evidence" value="ECO:0007669"/>
    <property type="project" value="TreeGrafter"/>
</dbReference>
<feature type="region of interest" description="Disordered" evidence="7">
    <location>
        <begin position="517"/>
        <end position="536"/>
    </location>
</feature>
<dbReference type="GO" id="GO:0030154">
    <property type="term" value="P:cell differentiation"/>
    <property type="evidence" value="ECO:0007669"/>
    <property type="project" value="TreeGrafter"/>
</dbReference>
<dbReference type="Proteomes" id="UP001208570">
    <property type="component" value="Unassembled WGS sequence"/>
</dbReference>
<gene>
    <name evidence="9" type="ORF">LSH36_155g01059</name>
</gene>
<dbReference type="GO" id="GO:0005634">
    <property type="term" value="C:nucleus"/>
    <property type="evidence" value="ECO:0007669"/>
    <property type="project" value="UniProtKB-SubCell"/>
</dbReference>
<dbReference type="Pfam" id="PF00178">
    <property type="entry name" value="Ets"/>
    <property type="match status" value="1"/>
</dbReference>
<dbReference type="SUPFAM" id="SSF46785">
    <property type="entry name" value="Winged helix' DNA-binding domain"/>
    <property type="match status" value="1"/>
</dbReference>
<dbReference type="PROSITE" id="PS00346">
    <property type="entry name" value="ETS_DOMAIN_2"/>
    <property type="match status" value="1"/>
</dbReference>
<dbReference type="GO" id="GO:0040034">
    <property type="term" value="P:regulation of development, heterochronic"/>
    <property type="evidence" value="ECO:0007669"/>
    <property type="project" value="UniProtKB-ARBA"/>
</dbReference>
<dbReference type="Gene3D" id="1.10.10.10">
    <property type="entry name" value="Winged helix-like DNA-binding domain superfamily/Winged helix DNA-binding domain"/>
    <property type="match status" value="1"/>
</dbReference>
<feature type="region of interest" description="Disordered" evidence="7">
    <location>
        <begin position="271"/>
        <end position="293"/>
    </location>
</feature>
<reference evidence="9" key="1">
    <citation type="journal article" date="2023" name="Mol. Biol. Evol.">
        <title>Third-Generation Sequencing Reveals the Adaptive Role of the Epigenome in Three Deep-Sea Polychaetes.</title>
        <authorList>
            <person name="Perez M."/>
            <person name="Aroh O."/>
            <person name="Sun Y."/>
            <person name="Lan Y."/>
            <person name="Juniper S.K."/>
            <person name="Young C.R."/>
            <person name="Angers B."/>
            <person name="Qian P.Y."/>
        </authorList>
    </citation>
    <scope>NUCLEOTIDE SEQUENCE</scope>
    <source>
        <strain evidence="9">P08H-3</strain>
    </source>
</reference>
<dbReference type="InterPro" id="IPR036390">
    <property type="entry name" value="WH_DNA-bd_sf"/>
</dbReference>
<evidence type="ECO:0000256" key="4">
    <source>
        <dbReference type="ARBA" id="ARBA00023125"/>
    </source>
</evidence>